<name>D9Z5P0_ECOLX</name>
<dbReference type="AlphaFoldDB" id="D9Z5P0"/>
<organism evidence="1">
    <name type="scientific">Escherichia coli</name>
    <dbReference type="NCBI Taxonomy" id="562"/>
    <lineage>
        <taxon>Bacteria</taxon>
        <taxon>Pseudomonadati</taxon>
        <taxon>Pseudomonadota</taxon>
        <taxon>Gammaproteobacteria</taxon>
        <taxon>Enterobacterales</taxon>
        <taxon>Enterobacteriaceae</taxon>
        <taxon>Escherichia</taxon>
    </lineage>
</organism>
<proteinExistence type="predicted"/>
<dbReference type="EMBL" id="GU371929">
    <property type="protein sequence ID" value="ADL14190.1"/>
    <property type="molecule type" value="Genomic_DNA"/>
</dbReference>
<sequence length="104" mass="11673">MAFSSWVSIIVTNAVLKFLRLIKKNVKNLLKSMNQTFLTKPLLSNATSLNLRRLTLIQKRWSSFISSQIWNGPSCLFAVIVSVSTSWTTALLAHCGGMLSRSER</sequence>
<reference evidence="1" key="1">
    <citation type="journal article" date="2010" name="PLoS ONE">
        <title>Complete nucleotide sequence of CTX-M-15-plasmids from clinical Escherichia coli isolates: insertional events of transposons and insertion sequences.</title>
        <authorList>
            <person name="Smet A."/>
            <person name="Van Nieuwerburgh F."/>
            <person name="Vandekerckhove T.T."/>
            <person name="Martel A."/>
            <person name="Deforce D."/>
            <person name="Butaye P."/>
            <person name="Haesebrouck F."/>
        </authorList>
    </citation>
    <scope>NUCLEOTIDE SEQUENCE</scope>
    <source>
        <strain evidence="1">L46</strain>
        <plasmid evidence="1">pEC_L46</plasmid>
    </source>
</reference>
<keyword evidence="1" id="KW-0614">Plasmid</keyword>
<geneLocation type="plasmid" evidence="1">
    <name>pEC_L46</name>
</geneLocation>
<gene>
    <name evidence="1" type="primary">traB</name>
</gene>
<accession>D9Z5P0</accession>
<evidence type="ECO:0000313" key="1">
    <source>
        <dbReference type="EMBL" id="ADL14190.1"/>
    </source>
</evidence>
<protein>
    <submittedName>
        <fullName evidence="1">TraB</fullName>
    </submittedName>
</protein>